<feature type="domain" description="TnsE C-terminal" evidence="1">
    <location>
        <begin position="1"/>
        <end position="32"/>
    </location>
</feature>
<dbReference type="AlphaFoldDB" id="A0AAN2FBG5"/>
<gene>
    <name evidence="2" type="ORF">DAPPPG734_07380</name>
</gene>
<dbReference type="Proteomes" id="UP001158961">
    <property type="component" value="Chromosome"/>
</dbReference>
<reference evidence="2" key="1">
    <citation type="submission" date="2022-05" db="EMBL/GenBank/DDBJ databases">
        <authorList>
            <person name="Pothier F. J."/>
        </authorList>
    </citation>
    <scope>NUCLEOTIDE SEQUENCE</scope>
    <source>
        <strain evidence="2">DAPP-PG734</strain>
    </source>
</reference>
<evidence type="ECO:0000313" key="3">
    <source>
        <dbReference type="Proteomes" id="UP001158961"/>
    </source>
</evidence>
<sequence length="38" mass="4282">MLSTKVLFGSELQDWIDQFLQIRKGVVAKSINTVGYVP</sequence>
<evidence type="ECO:0000259" key="1">
    <source>
        <dbReference type="Pfam" id="PF18623"/>
    </source>
</evidence>
<dbReference type="InterPro" id="IPR041419">
    <property type="entry name" value="TnsE_C"/>
</dbReference>
<proteinExistence type="predicted"/>
<organism evidence="2 3">
    <name type="scientific">Enterobacter agglomerans</name>
    <name type="common">Erwinia herbicola</name>
    <name type="synonym">Pantoea agglomerans</name>
    <dbReference type="NCBI Taxonomy" id="549"/>
    <lineage>
        <taxon>Bacteria</taxon>
        <taxon>Pseudomonadati</taxon>
        <taxon>Pseudomonadota</taxon>
        <taxon>Gammaproteobacteria</taxon>
        <taxon>Enterobacterales</taxon>
        <taxon>Erwiniaceae</taxon>
        <taxon>Pantoea</taxon>
        <taxon>Pantoea agglomerans group</taxon>
    </lineage>
</organism>
<accession>A0AAN2FBG5</accession>
<dbReference type="Pfam" id="PF18623">
    <property type="entry name" value="TnsE_C"/>
    <property type="match status" value="1"/>
</dbReference>
<dbReference type="EMBL" id="OW970315">
    <property type="protein sequence ID" value="CAH6244796.1"/>
    <property type="molecule type" value="Genomic_DNA"/>
</dbReference>
<evidence type="ECO:0000313" key="2">
    <source>
        <dbReference type="EMBL" id="CAH6244796.1"/>
    </source>
</evidence>
<protein>
    <recommendedName>
        <fullName evidence="1">TnsE C-terminal domain-containing protein</fullName>
    </recommendedName>
</protein>
<name>A0AAN2FBG5_ENTAG</name>